<dbReference type="KEGG" id="llu:AKJ09_03675"/>
<evidence type="ECO:0000313" key="1">
    <source>
        <dbReference type="EMBL" id="AKU97011.1"/>
    </source>
</evidence>
<keyword evidence="2" id="KW-1185">Reference proteome</keyword>
<dbReference type="STRING" id="1391654.AKJ09_03675"/>
<dbReference type="InterPro" id="IPR027417">
    <property type="entry name" value="P-loop_NTPase"/>
</dbReference>
<dbReference type="Gene3D" id="3.40.50.300">
    <property type="entry name" value="P-loop containing nucleotide triphosphate hydrolases"/>
    <property type="match status" value="1"/>
</dbReference>
<dbReference type="OrthoDB" id="9764628at2"/>
<accession>A0A0K1PUG4</accession>
<name>A0A0K1PUG4_9BACT</name>
<dbReference type="RefSeq" id="WP_146648225.1">
    <property type="nucleotide sequence ID" value="NZ_CP012333.1"/>
</dbReference>
<protein>
    <submittedName>
        <fullName evidence="1">Phage terminase, large subunit</fullName>
    </submittedName>
</protein>
<dbReference type="Proteomes" id="UP000064967">
    <property type="component" value="Chromosome"/>
</dbReference>
<reference evidence="1 2" key="1">
    <citation type="submission" date="2015-08" db="EMBL/GenBank/DDBJ databases">
        <authorList>
            <person name="Babu N.S."/>
            <person name="Beckwith C.J."/>
            <person name="Beseler K.G."/>
            <person name="Brison A."/>
            <person name="Carone J.V."/>
            <person name="Caskin T.P."/>
            <person name="Diamond M."/>
            <person name="Durham M.E."/>
            <person name="Foxe J.M."/>
            <person name="Go M."/>
            <person name="Henderson B.A."/>
            <person name="Jones I.B."/>
            <person name="McGettigan J.A."/>
            <person name="Micheletti S.J."/>
            <person name="Nasrallah M.E."/>
            <person name="Ortiz D."/>
            <person name="Piller C.R."/>
            <person name="Privatt S.R."/>
            <person name="Schneider S.L."/>
            <person name="Sharp S."/>
            <person name="Smith T.C."/>
            <person name="Stanton J.D."/>
            <person name="Ullery H.E."/>
            <person name="Wilson R.J."/>
            <person name="Serrano M.G."/>
            <person name="Buck G."/>
            <person name="Lee V."/>
            <person name="Wang Y."/>
            <person name="Carvalho R."/>
            <person name="Voegtly L."/>
            <person name="Shi R."/>
            <person name="Duckworth R."/>
            <person name="Johnson A."/>
            <person name="Loviza R."/>
            <person name="Walstead R."/>
            <person name="Shah Z."/>
            <person name="Kiflezghi M."/>
            <person name="Wade K."/>
            <person name="Ball S.L."/>
            <person name="Bradley K.W."/>
            <person name="Asai D.J."/>
            <person name="Bowman C.A."/>
            <person name="Russell D.A."/>
            <person name="Pope W.H."/>
            <person name="Jacobs-Sera D."/>
            <person name="Hendrix R.W."/>
            <person name="Hatfull G.F."/>
        </authorList>
    </citation>
    <scope>NUCLEOTIDE SEQUENCE [LARGE SCALE GENOMIC DNA]</scope>
    <source>
        <strain evidence="1 2">DSM 27648</strain>
    </source>
</reference>
<dbReference type="Gene3D" id="3.30.420.280">
    <property type="match status" value="1"/>
</dbReference>
<dbReference type="EMBL" id="CP012333">
    <property type="protein sequence ID" value="AKU97011.1"/>
    <property type="molecule type" value="Genomic_DNA"/>
</dbReference>
<organism evidence="1 2">
    <name type="scientific">Labilithrix luteola</name>
    <dbReference type="NCBI Taxonomy" id="1391654"/>
    <lineage>
        <taxon>Bacteria</taxon>
        <taxon>Pseudomonadati</taxon>
        <taxon>Myxococcota</taxon>
        <taxon>Polyangia</taxon>
        <taxon>Polyangiales</taxon>
        <taxon>Labilitrichaceae</taxon>
        <taxon>Labilithrix</taxon>
    </lineage>
</organism>
<gene>
    <name evidence="1" type="ORF">AKJ09_03675</name>
</gene>
<sequence>MNVLDLRDIEACADAVLDGGASKSFIPHEPWAKQKAFLALDVLEAGYGGAAGGGKSDAILMDALQNVHVPGYSALLLRRTYPDLALPGALMDRSHKWLDGTRAVWNEQKKQWTFPTPCGRTSTVQFGYCDTEADLRRYKSAEFQFIGIDEATEWPEKWYTFLFSRLRRVKGFPVPIKMRSGTNPDGPGYGWYRERFGIPENKAFNDPIWSGPKRVFFPARAEDNPALDLEQYELSLEEMLGGRKGVKWKQLREGLWIPDGSGLVYIFDPKKNTAPRIDWKSDRKRWTFVLGIDYGLTNACGFAVIGWRQGDPRVYVLESFRVEDIEPTAAAKVVQELERTYQFAKIVGDVGGLGKGYAEEGRRRWTLPIEPAQKQNKRGYQLLFQDALSNSRILLVPETTGDLRDEWKVLPWDADRKAEAKGFANHAADATLYAWREAPNYHDLEQAPKTEAEQAAAHEAEIEAAAEDEYVRSENEEWWAA</sequence>
<dbReference type="AlphaFoldDB" id="A0A0K1PUG4"/>
<proteinExistence type="predicted"/>
<evidence type="ECO:0000313" key="2">
    <source>
        <dbReference type="Proteomes" id="UP000064967"/>
    </source>
</evidence>